<dbReference type="GO" id="GO:0022857">
    <property type="term" value="F:transmembrane transporter activity"/>
    <property type="evidence" value="ECO:0007669"/>
    <property type="project" value="InterPro"/>
</dbReference>
<proteinExistence type="inferred from homology"/>
<dbReference type="eggNOG" id="COG0559">
    <property type="taxonomic scope" value="Bacteria"/>
</dbReference>
<evidence type="ECO:0000313" key="11">
    <source>
        <dbReference type="Proteomes" id="UP000008914"/>
    </source>
</evidence>
<feature type="transmembrane region" description="Helical" evidence="9">
    <location>
        <begin position="12"/>
        <end position="32"/>
    </location>
</feature>
<dbReference type="OrthoDB" id="9807115at2"/>
<dbReference type="InterPro" id="IPR001851">
    <property type="entry name" value="ABC_transp_permease"/>
</dbReference>
<keyword evidence="7 9" id="KW-0472">Membrane</keyword>
<dbReference type="RefSeq" id="WP_013493944.1">
    <property type="nucleotide sequence ID" value="NC_014830.1"/>
</dbReference>
<dbReference type="GO" id="GO:0006865">
    <property type="term" value="P:amino acid transport"/>
    <property type="evidence" value="ECO:0007669"/>
    <property type="project" value="UniProtKB-KW"/>
</dbReference>
<accession>E6SCM8</accession>
<evidence type="ECO:0000256" key="3">
    <source>
        <dbReference type="ARBA" id="ARBA00022475"/>
    </source>
</evidence>
<dbReference type="InterPro" id="IPR052157">
    <property type="entry name" value="BCAA_transport_permease"/>
</dbReference>
<feature type="transmembrane region" description="Helical" evidence="9">
    <location>
        <begin position="134"/>
        <end position="155"/>
    </location>
</feature>
<evidence type="ECO:0000256" key="2">
    <source>
        <dbReference type="ARBA" id="ARBA00022448"/>
    </source>
</evidence>
<organism evidence="10 11">
    <name type="scientific">Intrasporangium calvum (strain ATCC 23552 / DSM 43043 / JCM 3097 / NBRC 12989 / NCIMB 10167 / NRRL B-3866 / 7 KIP)</name>
    <dbReference type="NCBI Taxonomy" id="710696"/>
    <lineage>
        <taxon>Bacteria</taxon>
        <taxon>Bacillati</taxon>
        <taxon>Actinomycetota</taxon>
        <taxon>Actinomycetes</taxon>
        <taxon>Micrococcales</taxon>
        <taxon>Intrasporangiaceae</taxon>
        <taxon>Intrasporangium</taxon>
    </lineage>
</organism>
<dbReference type="EMBL" id="CP002343">
    <property type="protein sequence ID" value="ADU49632.1"/>
    <property type="molecule type" value="Genomic_DNA"/>
</dbReference>
<sequence>MAAFIQQLANGVMLGSIYALVAAGVALIFGVLHIPQFALGAQAMLGAYLVFTLSVSMSLNYWIALAAAAVIMAVFGAVAHRVVFDPIRNAPSINAFISAFGLVLVLESGAQIIWGSSYKRVPSPLGGETITILGASLTAQRLLIIVVALIIVLALHTTIRRTTLGSTIRAVAQNPTGAAVVGINPRAVATLTMAIGSAVAATAGGLIAPISSVFPSLGAFLIIKAFVITILGGMGSFTGAIAGGFIFGIVEALGAGYVSVEYKDAFGFVILVLVLAMRPQGLFGATK</sequence>
<dbReference type="Proteomes" id="UP000008914">
    <property type="component" value="Chromosome"/>
</dbReference>
<evidence type="ECO:0000256" key="8">
    <source>
        <dbReference type="ARBA" id="ARBA00037998"/>
    </source>
</evidence>
<feature type="transmembrane region" description="Helical" evidence="9">
    <location>
        <begin position="61"/>
        <end position="83"/>
    </location>
</feature>
<comment type="similarity">
    <text evidence="8">Belongs to the binding-protein-dependent transport system permease family. LivHM subfamily.</text>
</comment>
<dbReference type="AlphaFoldDB" id="E6SCM8"/>
<keyword evidence="5" id="KW-0029">Amino-acid transport</keyword>
<dbReference type="GO" id="GO:0005886">
    <property type="term" value="C:plasma membrane"/>
    <property type="evidence" value="ECO:0007669"/>
    <property type="project" value="UniProtKB-SubCell"/>
</dbReference>
<comment type="subcellular location">
    <subcellularLocation>
        <location evidence="1">Cell membrane</location>
        <topology evidence="1">Multi-pass membrane protein</topology>
    </subcellularLocation>
</comment>
<evidence type="ECO:0000256" key="4">
    <source>
        <dbReference type="ARBA" id="ARBA00022692"/>
    </source>
</evidence>
<keyword evidence="3" id="KW-1003">Cell membrane</keyword>
<dbReference type="PANTHER" id="PTHR11795:SF452">
    <property type="entry name" value="ABC TRANSPORTER PERMEASE PROTEIN"/>
    <property type="match status" value="1"/>
</dbReference>
<dbReference type="CDD" id="cd06582">
    <property type="entry name" value="TM_PBP1_LivH_like"/>
    <property type="match status" value="1"/>
</dbReference>
<dbReference type="PANTHER" id="PTHR11795">
    <property type="entry name" value="BRANCHED-CHAIN AMINO ACID TRANSPORT SYSTEM PERMEASE PROTEIN LIVH"/>
    <property type="match status" value="1"/>
</dbReference>
<dbReference type="Pfam" id="PF02653">
    <property type="entry name" value="BPD_transp_2"/>
    <property type="match status" value="1"/>
</dbReference>
<gene>
    <name evidence="10" type="ordered locus">Intca_3147</name>
</gene>
<evidence type="ECO:0000256" key="6">
    <source>
        <dbReference type="ARBA" id="ARBA00022989"/>
    </source>
</evidence>
<evidence type="ECO:0000256" key="5">
    <source>
        <dbReference type="ARBA" id="ARBA00022970"/>
    </source>
</evidence>
<protein>
    <submittedName>
        <fullName evidence="10">Inner-membrane translocator</fullName>
    </submittedName>
</protein>
<reference evidence="10 11" key="1">
    <citation type="journal article" date="2010" name="Stand. Genomic Sci.">
        <title>Complete genome sequence of Intrasporangium calvum type strain (7 KIP).</title>
        <authorList>
            <person name="Del Rio T.G."/>
            <person name="Chertkov O."/>
            <person name="Yasawong M."/>
            <person name="Lucas S."/>
            <person name="Deshpande S."/>
            <person name="Cheng J.F."/>
            <person name="Detter C."/>
            <person name="Tapia R."/>
            <person name="Han C."/>
            <person name="Goodwin L."/>
            <person name="Pitluck S."/>
            <person name="Liolios K."/>
            <person name="Ivanova N."/>
            <person name="Mavromatis K."/>
            <person name="Pati A."/>
            <person name="Chen A."/>
            <person name="Palaniappan K."/>
            <person name="Land M."/>
            <person name="Hauser L."/>
            <person name="Chang Y.J."/>
            <person name="Jeffries C.D."/>
            <person name="Rohde M."/>
            <person name="Pukall R."/>
            <person name="Sikorski J."/>
            <person name="Goker M."/>
            <person name="Woyke T."/>
            <person name="Bristow J."/>
            <person name="Eisen J.A."/>
            <person name="Markowitz V."/>
            <person name="Hugenholtz P."/>
            <person name="Kyrpides N.C."/>
            <person name="Klenk H.P."/>
            <person name="Lapidus A."/>
        </authorList>
    </citation>
    <scope>NUCLEOTIDE SEQUENCE [LARGE SCALE GENOMIC DNA]</scope>
    <source>
        <strain evidence="11">ATCC 23552 / DSM 43043 / JCM 3097 / NBRC 12989 / 7 KIP</strain>
    </source>
</reference>
<evidence type="ECO:0000256" key="9">
    <source>
        <dbReference type="SAM" id="Phobius"/>
    </source>
</evidence>
<keyword evidence="11" id="KW-1185">Reference proteome</keyword>
<keyword evidence="4 9" id="KW-0812">Transmembrane</keyword>
<evidence type="ECO:0000256" key="7">
    <source>
        <dbReference type="ARBA" id="ARBA00023136"/>
    </source>
</evidence>
<feature type="transmembrane region" description="Helical" evidence="9">
    <location>
        <begin position="187"/>
        <end position="207"/>
    </location>
</feature>
<dbReference type="HOGENOM" id="CLU_039929_3_0_11"/>
<keyword evidence="2" id="KW-0813">Transport</keyword>
<name>E6SCM8_INTC7</name>
<dbReference type="KEGG" id="ica:Intca_3147"/>
<dbReference type="STRING" id="710696.Intca_3147"/>
<keyword evidence="6 9" id="KW-1133">Transmembrane helix</keyword>
<evidence type="ECO:0000313" key="10">
    <source>
        <dbReference type="EMBL" id="ADU49632.1"/>
    </source>
</evidence>
<evidence type="ECO:0000256" key="1">
    <source>
        <dbReference type="ARBA" id="ARBA00004651"/>
    </source>
</evidence>
<feature type="transmembrane region" description="Helical" evidence="9">
    <location>
        <begin position="95"/>
        <end position="114"/>
    </location>
</feature>
<feature type="transmembrane region" description="Helical" evidence="9">
    <location>
        <begin position="265"/>
        <end position="285"/>
    </location>
</feature>